<keyword evidence="2" id="KW-1185">Reference proteome</keyword>
<feature type="region of interest" description="Disordered" evidence="1">
    <location>
        <begin position="1"/>
        <end position="21"/>
    </location>
</feature>
<protein>
    <submittedName>
        <fullName evidence="3">Protein PLANT CADMIUM RESISTANCE 11</fullName>
    </submittedName>
</protein>
<dbReference type="RefSeq" id="XP_022150496.1">
    <property type="nucleotide sequence ID" value="XM_022294804.1"/>
</dbReference>
<dbReference type="Pfam" id="PF04749">
    <property type="entry name" value="PLAC8"/>
    <property type="match status" value="1"/>
</dbReference>
<accession>A0A6J1DBN6</accession>
<proteinExistence type="predicted"/>
<dbReference type="KEGG" id="mcha:111018632"/>
<organism evidence="2 3">
    <name type="scientific">Momordica charantia</name>
    <name type="common">Bitter gourd</name>
    <name type="synonym">Balsam pear</name>
    <dbReference type="NCBI Taxonomy" id="3673"/>
    <lineage>
        <taxon>Eukaryota</taxon>
        <taxon>Viridiplantae</taxon>
        <taxon>Streptophyta</taxon>
        <taxon>Embryophyta</taxon>
        <taxon>Tracheophyta</taxon>
        <taxon>Spermatophyta</taxon>
        <taxon>Magnoliopsida</taxon>
        <taxon>eudicotyledons</taxon>
        <taxon>Gunneridae</taxon>
        <taxon>Pentapetalae</taxon>
        <taxon>rosids</taxon>
        <taxon>fabids</taxon>
        <taxon>Cucurbitales</taxon>
        <taxon>Cucurbitaceae</taxon>
        <taxon>Momordiceae</taxon>
        <taxon>Momordica</taxon>
    </lineage>
</organism>
<dbReference type="NCBIfam" id="TIGR01571">
    <property type="entry name" value="A_thal_Cys_rich"/>
    <property type="match status" value="1"/>
</dbReference>
<dbReference type="AlphaFoldDB" id="A0A6J1DBN6"/>
<dbReference type="Proteomes" id="UP000504603">
    <property type="component" value="Unplaced"/>
</dbReference>
<dbReference type="InterPro" id="IPR006461">
    <property type="entry name" value="PLAC_motif_containing"/>
</dbReference>
<evidence type="ECO:0000313" key="3">
    <source>
        <dbReference type="RefSeq" id="XP_022150496.1"/>
    </source>
</evidence>
<reference evidence="3" key="1">
    <citation type="submission" date="2025-08" db="UniProtKB">
        <authorList>
            <consortium name="RefSeq"/>
        </authorList>
    </citation>
    <scope>IDENTIFICATION</scope>
    <source>
        <strain evidence="3">OHB3-1</strain>
    </source>
</reference>
<evidence type="ECO:0000313" key="2">
    <source>
        <dbReference type="Proteomes" id="UP000504603"/>
    </source>
</evidence>
<name>A0A6J1DBN6_MOMCH</name>
<sequence>MDNLQKDANFSSVPSAPPPPASFSSNLNHPRMAAAAANPPPPHSPVAWSTGLCDCCNDISICCLTCWCPCISFGRIAEILDRGSPSCGVSGTLYLVILSLSGWSCLYTCLYRSKLRGQFSLEETPCSDCCVHCFCQQCALCQEYRHLQHHGFHMSYGWHGNVERQRRIAAAQALLPPPNVQGMTR</sequence>
<gene>
    <name evidence="3" type="primary">LOC111018632</name>
</gene>
<dbReference type="OrthoDB" id="1045822at2759"/>
<dbReference type="GeneID" id="111018632"/>
<evidence type="ECO:0000256" key="1">
    <source>
        <dbReference type="SAM" id="MobiDB-lite"/>
    </source>
</evidence>
<dbReference type="PANTHER" id="PTHR15907">
    <property type="entry name" value="DUF614 FAMILY PROTEIN-RELATED"/>
    <property type="match status" value="1"/>
</dbReference>